<organism evidence="6 7">
    <name type="scientific">Plutella xylostella</name>
    <name type="common">Diamondback moth</name>
    <name type="synonym">Plutella maculipennis</name>
    <dbReference type="NCBI Taxonomy" id="51655"/>
    <lineage>
        <taxon>Eukaryota</taxon>
        <taxon>Metazoa</taxon>
        <taxon>Ecdysozoa</taxon>
        <taxon>Arthropoda</taxon>
        <taxon>Hexapoda</taxon>
        <taxon>Insecta</taxon>
        <taxon>Pterygota</taxon>
        <taxon>Neoptera</taxon>
        <taxon>Endopterygota</taxon>
        <taxon>Lepidoptera</taxon>
        <taxon>Glossata</taxon>
        <taxon>Ditrysia</taxon>
        <taxon>Yponomeutoidea</taxon>
        <taxon>Plutellidae</taxon>
        <taxon>Plutella</taxon>
    </lineage>
</organism>
<proteinExistence type="inferred from homology"/>
<dbReference type="GO" id="GO:0005840">
    <property type="term" value="C:ribosome"/>
    <property type="evidence" value="ECO:0007669"/>
    <property type="project" value="UniProtKB-KW"/>
</dbReference>
<dbReference type="OrthoDB" id="5555409at2759"/>
<dbReference type="InterPro" id="IPR000244">
    <property type="entry name" value="Ribosomal_bL9"/>
</dbReference>
<evidence type="ECO:0000313" key="6">
    <source>
        <dbReference type="EMBL" id="CAG9132910.1"/>
    </source>
</evidence>
<evidence type="ECO:0000256" key="5">
    <source>
        <dbReference type="ARBA" id="ARBA00035381"/>
    </source>
</evidence>
<comment type="caution">
    <text evidence="6">The sequence shown here is derived from an EMBL/GenBank/DDBJ whole genome shotgun (WGS) entry which is preliminary data.</text>
</comment>
<protein>
    <recommendedName>
        <fullName evidence="4">Large ribosomal subunit protein bL9m</fullName>
    </recommendedName>
    <alternativeName>
        <fullName evidence="5">39S ribosomal protein L9, mitochondrial</fullName>
    </alternativeName>
</protein>
<reference evidence="6" key="1">
    <citation type="submission" date="2020-11" db="EMBL/GenBank/DDBJ databases">
        <authorList>
            <person name="Whiteford S."/>
        </authorList>
    </citation>
    <scope>NUCLEOTIDE SEQUENCE</scope>
</reference>
<keyword evidence="2" id="KW-0689">Ribosomal protein</keyword>
<name>A0A8S4FXD2_PLUXY</name>
<dbReference type="InterPro" id="IPR009027">
    <property type="entry name" value="Ribosomal_bL9/RNase_H1_N"/>
</dbReference>
<dbReference type="Proteomes" id="UP000653454">
    <property type="component" value="Unassembled WGS sequence"/>
</dbReference>
<dbReference type="AlphaFoldDB" id="A0A8S4FXD2"/>
<dbReference type="Gene3D" id="3.40.5.10">
    <property type="entry name" value="Ribosomal protein L9, N-terminal domain"/>
    <property type="match status" value="1"/>
</dbReference>
<evidence type="ECO:0000256" key="3">
    <source>
        <dbReference type="ARBA" id="ARBA00023274"/>
    </source>
</evidence>
<evidence type="ECO:0000313" key="7">
    <source>
        <dbReference type="Proteomes" id="UP000653454"/>
    </source>
</evidence>
<evidence type="ECO:0000256" key="4">
    <source>
        <dbReference type="ARBA" id="ARBA00035194"/>
    </source>
</evidence>
<evidence type="ECO:0000256" key="1">
    <source>
        <dbReference type="ARBA" id="ARBA00010605"/>
    </source>
</evidence>
<accession>A0A8S4FXD2</accession>
<dbReference type="EMBL" id="CAJHNJ030000054">
    <property type="protein sequence ID" value="CAG9132910.1"/>
    <property type="molecule type" value="Genomic_DNA"/>
</dbReference>
<keyword evidence="7" id="KW-1185">Reference proteome</keyword>
<dbReference type="PANTHER" id="PTHR21368">
    <property type="entry name" value="50S RIBOSOMAL PROTEIN L9"/>
    <property type="match status" value="1"/>
</dbReference>
<sequence length="253" mass="29059">MFGIRANITKNVSAITDILKLQTRNTFVLKRKWPPPLHGKGGKPSKLRGRHFVYDLVQDTNIQKKPDIKIILSQYVDGVGTVGDVLSLRPTKAYKEFLMPGLAVYASPENLMKYQVDESKPKQDDTFSSPYVQRTMNCLSRLVLQISMSKHEPWTLEPWHIRTSFRKAGFVVPEHAIEMPPAQIKGPDPDLQEKEFYITVTINKREKVNVRCRIHHWATGLERLPWAEAHWKQPRDALFPEQAAVLDAMPLPQ</sequence>
<evidence type="ECO:0000256" key="2">
    <source>
        <dbReference type="ARBA" id="ARBA00022980"/>
    </source>
</evidence>
<dbReference type="KEGG" id="pxy:105382351"/>
<dbReference type="Pfam" id="PF01281">
    <property type="entry name" value="Ribosomal_L9_N"/>
    <property type="match status" value="1"/>
</dbReference>
<dbReference type="GO" id="GO:1990904">
    <property type="term" value="C:ribonucleoprotein complex"/>
    <property type="evidence" value="ECO:0007669"/>
    <property type="project" value="UniProtKB-KW"/>
</dbReference>
<dbReference type="GO" id="GO:0003735">
    <property type="term" value="F:structural constituent of ribosome"/>
    <property type="evidence" value="ECO:0007669"/>
    <property type="project" value="InterPro"/>
</dbReference>
<dbReference type="GO" id="GO:0006412">
    <property type="term" value="P:translation"/>
    <property type="evidence" value="ECO:0007669"/>
    <property type="project" value="InterPro"/>
</dbReference>
<dbReference type="InterPro" id="IPR036935">
    <property type="entry name" value="Ribosomal_bL9_N_sf"/>
</dbReference>
<keyword evidence="3" id="KW-0687">Ribonucleoprotein</keyword>
<dbReference type="SUPFAM" id="SSF55658">
    <property type="entry name" value="L9 N-domain-like"/>
    <property type="match status" value="1"/>
</dbReference>
<gene>
    <name evidence="6" type="ORF">PLXY2_LOCUS11155</name>
</gene>
<comment type="similarity">
    <text evidence="1">Belongs to the bacterial ribosomal protein bL9 family.</text>
</comment>
<dbReference type="InterPro" id="IPR020070">
    <property type="entry name" value="Ribosomal_bL9_N"/>
</dbReference>